<feature type="transmembrane region" description="Helical" evidence="2">
    <location>
        <begin position="404"/>
        <end position="424"/>
    </location>
</feature>
<feature type="transmembrane region" description="Helical" evidence="2">
    <location>
        <begin position="372"/>
        <end position="392"/>
    </location>
</feature>
<dbReference type="CDD" id="cd17352">
    <property type="entry name" value="MFS_MCT_SLC16"/>
    <property type="match status" value="1"/>
</dbReference>
<dbReference type="InterPro" id="IPR050327">
    <property type="entry name" value="Proton-linked_MCT"/>
</dbReference>
<name>A0AAU9XA02_9CNID</name>
<evidence type="ECO:0000259" key="3">
    <source>
        <dbReference type="PROSITE" id="PS50850"/>
    </source>
</evidence>
<feature type="transmembrane region" description="Helical" evidence="2">
    <location>
        <begin position="70"/>
        <end position="90"/>
    </location>
</feature>
<keyword evidence="2" id="KW-1133">Transmembrane helix</keyword>
<evidence type="ECO:0000256" key="1">
    <source>
        <dbReference type="ARBA" id="ARBA00004141"/>
    </source>
</evidence>
<sequence length="438" mass="48102">MDGEEGIENAFKKLKRFFRGKRFQDSSWSWVVCISAAVCNAINLGFTLSFGVLFPELMRHFNATRERTAWVGSIGLAMVWFASLLAGYLCDHFGCRITCFMGGLLCIAGLVATSFANSLTVMYFTYGLVYGMGACFIYNSYFLVVGTYFKQKLSLAVGITALGSGAGVLYNGPLLQALLDAFGWRNTFRIMTATFALVCILSLNFNPNVETTSEVDVESETLDAEQKLGIKGRITFYCSVWTFPVYTFVVISITVGSFGMFIPIINLVKYCEDLGIKAQSASRLFIFIGLTSSLARILSGKLCEYPKINPVFVYQSSLFIGGVSALLLPSATEYWALVVFSCAYGTSDGIFISTSCYILLSCVDKKRKTASFCIECLLYSFSAATGGPIAGLMADQTGNYINSFYMTGGVVMFAFLIPFALIFINREKSRVSPIVSRE</sequence>
<feature type="transmembrane region" description="Helical" evidence="2">
    <location>
        <begin position="281"/>
        <end position="299"/>
    </location>
</feature>
<keyword evidence="5" id="KW-1185">Reference proteome</keyword>
<feature type="transmembrane region" description="Helical" evidence="2">
    <location>
        <begin position="28"/>
        <end position="50"/>
    </location>
</feature>
<dbReference type="InterPro" id="IPR011701">
    <property type="entry name" value="MFS"/>
</dbReference>
<comment type="subcellular location">
    <subcellularLocation>
        <location evidence="1">Membrane</location>
        <topology evidence="1">Multi-pass membrane protein</topology>
    </subcellularLocation>
</comment>
<evidence type="ECO:0000313" key="4">
    <source>
        <dbReference type="EMBL" id="CAH3140430.1"/>
    </source>
</evidence>
<comment type="caution">
    <text evidence="4">The sequence shown here is derived from an EMBL/GenBank/DDBJ whole genome shotgun (WGS) entry which is preliminary data.</text>
</comment>
<dbReference type="PANTHER" id="PTHR11360:SF251">
    <property type="entry name" value="MAJOR FACILITATOR SUPERFAMILY (MFS) PROFILE DOMAIN-CONTAINING PROTEIN"/>
    <property type="match status" value="1"/>
</dbReference>
<dbReference type="SUPFAM" id="SSF103473">
    <property type="entry name" value="MFS general substrate transporter"/>
    <property type="match status" value="1"/>
</dbReference>
<organism evidence="4 5">
    <name type="scientific">Pocillopora meandrina</name>
    <dbReference type="NCBI Taxonomy" id="46732"/>
    <lineage>
        <taxon>Eukaryota</taxon>
        <taxon>Metazoa</taxon>
        <taxon>Cnidaria</taxon>
        <taxon>Anthozoa</taxon>
        <taxon>Hexacorallia</taxon>
        <taxon>Scleractinia</taxon>
        <taxon>Astrocoeniina</taxon>
        <taxon>Pocilloporidae</taxon>
        <taxon>Pocillopora</taxon>
    </lineage>
</organism>
<accession>A0AAU9XA02</accession>
<reference evidence="4 5" key="1">
    <citation type="submission" date="2022-05" db="EMBL/GenBank/DDBJ databases">
        <authorList>
            <consortium name="Genoscope - CEA"/>
            <person name="William W."/>
        </authorList>
    </citation>
    <scope>NUCLEOTIDE SEQUENCE [LARGE SCALE GENOMIC DNA]</scope>
</reference>
<feature type="transmembrane region" description="Helical" evidence="2">
    <location>
        <begin position="97"/>
        <end position="115"/>
    </location>
</feature>
<gene>
    <name evidence="4" type="ORF">PMEA_00019180</name>
</gene>
<dbReference type="InterPro" id="IPR036259">
    <property type="entry name" value="MFS_trans_sf"/>
</dbReference>
<evidence type="ECO:0000256" key="2">
    <source>
        <dbReference type="SAM" id="Phobius"/>
    </source>
</evidence>
<dbReference type="Proteomes" id="UP001159428">
    <property type="component" value="Unassembled WGS sequence"/>
</dbReference>
<dbReference type="PROSITE" id="PS50850">
    <property type="entry name" value="MFS"/>
    <property type="match status" value="1"/>
</dbReference>
<dbReference type="EMBL" id="CALNXJ010000034">
    <property type="protein sequence ID" value="CAH3140430.1"/>
    <property type="molecule type" value="Genomic_DNA"/>
</dbReference>
<feature type="transmembrane region" description="Helical" evidence="2">
    <location>
        <begin position="236"/>
        <end position="261"/>
    </location>
</feature>
<feature type="transmembrane region" description="Helical" evidence="2">
    <location>
        <begin position="187"/>
        <end position="205"/>
    </location>
</feature>
<keyword evidence="2" id="KW-0812">Transmembrane</keyword>
<dbReference type="GO" id="GO:0016020">
    <property type="term" value="C:membrane"/>
    <property type="evidence" value="ECO:0007669"/>
    <property type="project" value="UniProtKB-SubCell"/>
</dbReference>
<feature type="domain" description="Major facilitator superfamily (MFS) profile" evidence="3">
    <location>
        <begin position="29"/>
        <end position="426"/>
    </location>
</feature>
<dbReference type="InterPro" id="IPR020846">
    <property type="entry name" value="MFS_dom"/>
</dbReference>
<dbReference type="GO" id="GO:0022857">
    <property type="term" value="F:transmembrane transporter activity"/>
    <property type="evidence" value="ECO:0007669"/>
    <property type="project" value="InterPro"/>
</dbReference>
<protein>
    <recommendedName>
        <fullName evidence="3">Major facilitator superfamily (MFS) profile domain-containing protein</fullName>
    </recommendedName>
</protein>
<proteinExistence type="predicted"/>
<feature type="transmembrane region" description="Helical" evidence="2">
    <location>
        <begin position="153"/>
        <end position="175"/>
    </location>
</feature>
<feature type="transmembrane region" description="Helical" evidence="2">
    <location>
        <begin position="311"/>
        <end position="328"/>
    </location>
</feature>
<evidence type="ECO:0000313" key="5">
    <source>
        <dbReference type="Proteomes" id="UP001159428"/>
    </source>
</evidence>
<feature type="transmembrane region" description="Helical" evidence="2">
    <location>
        <begin position="334"/>
        <end position="360"/>
    </location>
</feature>
<dbReference type="Pfam" id="PF07690">
    <property type="entry name" value="MFS_1"/>
    <property type="match status" value="1"/>
</dbReference>
<keyword evidence="2" id="KW-0472">Membrane</keyword>
<feature type="transmembrane region" description="Helical" evidence="2">
    <location>
        <begin position="121"/>
        <end position="141"/>
    </location>
</feature>
<dbReference type="PANTHER" id="PTHR11360">
    <property type="entry name" value="MONOCARBOXYLATE TRANSPORTER"/>
    <property type="match status" value="1"/>
</dbReference>
<dbReference type="AlphaFoldDB" id="A0AAU9XA02"/>
<dbReference type="Gene3D" id="1.20.1250.20">
    <property type="entry name" value="MFS general substrate transporter like domains"/>
    <property type="match status" value="2"/>
</dbReference>